<evidence type="ECO:0000313" key="1">
    <source>
        <dbReference type="EMBL" id="MBX54167.1"/>
    </source>
</evidence>
<proteinExistence type="predicted"/>
<protein>
    <submittedName>
        <fullName evidence="1">Uncharacterized protein</fullName>
    </submittedName>
</protein>
<reference evidence="1" key="1">
    <citation type="submission" date="2018-02" db="EMBL/GenBank/DDBJ databases">
        <title>Rhizophora mucronata_Transcriptome.</title>
        <authorList>
            <person name="Meera S.P."/>
            <person name="Sreeshan A."/>
            <person name="Augustine A."/>
        </authorList>
    </citation>
    <scope>NUCLEOTIDE SEQUENCE</scope>
    <source>
        <tissue evidence="1">Leaf</tissue>
    </source>
</reference>
<dbReference type="EMBL" id="GGEC01073683">
    <property type="protein sequence ID" value="MBX54167.1"/>
    <property type="molecule type" value="Transcribed_RNA"/>
</dbReference>
<name>A0A2P2PHM0_RHIMU</name>
<accession>A0A2P2PHM0</accession>
<organism evidence="1">
    <name type="scientific">Rhizophora mucronata</name>
    <name type="common">Asiatic mangrove</name>
    <dbReference type="NCBI Taxonomy" id="61149"/>
    <lineage>
        <taxon>Eukaryota</taxon>
        <taxon>Viridiplantae</taxon>
        <taxon>Streptophyta</taxon>
        <taxon>Embryophyta</taxon>
        <taxon>Tracheophyta</taxon>
        <taxon>Spermatophyta</taxon>
        <taxon>Magnoliopsida</taxon>
        <taxon>eudicotyledons</taxon>
        <taxon>Gunneridae</taxon>
        <taxon>Pentapetalae</taxon>
        <taxon>rosids</taxon>
        <taxon>fabids</taxon>
        <taxon>Malpighiales</taxon>
        <taxon>Rhizophoraceae</taxon>
        <taxon>Rhizophora</taxon>
    </lineage>
</organism>
<dbReference type="AlphaFoldDB" id="A0A2P2PHM0"/>
<sequence length="23" mass="2768">MLRGVFNHTLYLNKRPKIIQPQT</sequence>